<dbReference type="PANTHER" id="PTHR36180:SF2">
    <property type="entry name" value="BRO FAMILY PROTEIN"/>
    <property type="match status" value="1"/>
</dbReference>
<feature type="domain" description="Bro-N" evidence="1">
    <location>
        <begin position="9"/>
        <end position="105"/>
    </location>
</feature>
<comment type="caution">
    <text evidence="2">The sequence shown here is derived from an EMBL/GenBank/DDBJ whole genome shotgun (WGS) entry which is preliminary data.</text>
</comment>
<dbReference type="InterPro" id="IPR018878">
    <property type="entry name" value="ORF6C_dom"/>
</dbReference>
<accession>A0A139RII3</accession>
<dbReference type="AlphaFoldDB" id="A0A139RII3"/>
<dbReference type="EMBL" id="LQZE01000303">
    <property type="protein sequence ID" value="KXU14573.1"/>
    <property type="molecule type" value="Genomic_DNA"/>
</dbReference>
<evidence type="ECO:0000313" key="3">
    <source>
        <dbReference type="Proteomes" id="UP000072989"/>
    </source>
</evidence>
<sequence length="243" mass="28986">MTLQLINEQEVLGKNFKVYGTPEEPLFLAKDVAEWIEHTDTQKMINRVDDDEKLMRTLFLSGQNREAWFLTEDGLYEVLMQSRKPLAKQFKKKVKEILKTIRKTGSYFDTSNLTQEDAFIYLFQSQKEIKLEQSEMRSDIEYLKEEQPINPSVNQNIEKERKKAVVRLLGGYDSPAYRNRKLRNQVFSQAARDFKDMFKVPRYDMLPKKFIDKAQAYWKQWQPSTNLRLEIEQCNRQMSFELD</sequence>
<name>A0A139RII3_STROR</name>
<dbReference type="Proteomes" id="UP000072989">
    <property type="component" value="Unassembled WGS sequence"/>
</dbReference>
<reference evidence="2 3" key="1">
    <citation type="submission" date="2016-01" db="EMBL/GenBank/DDBJ databases">
        <title>Highly variable Streptococcus oralis are common among viridans streptococci isolated from primates.</title>
        <authorList>
            <person name="Denapaite D."/>
            <person name="Rieger M."/>
            <person name="Koendgen S."/>
            <person name="Brueckner R."/>
            <person name="Ochigava I."/>
            <person name="Kappeler P."/>
            <person name="Maetz-Rensing K."/>
            <person name="Leendertz F."/>
            <person name="Hakenbeck R."/>
        </authorList>
    </citation>
    <scope>NUCLEOTIDE SEQUENCE [LARGE SCALE GENOMIC DNA]</scope>
    <source>
        <strain evidence="2 3">DD17</strain>
    </source>
</reference>
<dbReference type="InterPro" id="IPR003497">
    <property type="entry name" value="BRO_N_domain"/>
</dbReference>
<evidence type="ECO:0000313" key="2">
    <source>
        <dbReference type="EMBL" id="KXU14573.1"/>
    </source>
</evidence>
<evidence type="ECO:0000259" key="1">
    <source>
        <dbReference type="PROSITE" id="PS51750"/>
    </source>
</evidence>
<dbReference type="PROSITE" id="PS51750">
    <property type="entry name" value="BRO_N"/>
    <property type="match status" value="1"/>
</dbReference>
<organism evidence="2 3">
    <name type="scientific">Streptococcus oralis</name>
    <dbReference type="NCBI Taxonomy" id="1303"/>
    <lineage>
        <taxon>Bacteria</taxon>
        <taxon>Bacillati</taxon>
        <taxon>Bacillota</taxon>
        <taxon>Bacilli</taxon>
        <taxon>Lactobacillales</taxon>
        <taxon>Streptococcaceae</taxon>
        <taxon>Streptococcus</taxon>
    </lineage>
</organism>
<dbReference type="SMART" id="SM01040">
    <property type="entry name" value="Bro-N"/>
    <property type="match status" value="1"/>
</dbReference>
<protein>
    <submittedName>
        <fullName evidence="2">Phage antirepressor protein</fullName>
    </submittedName>
</protein>
<dbReference type="RefSeq" id="WP_061866144.1">
    <property type="nucleotide sequence ID" value="NZ_KQ970803.1"/>
</dbReference>
<dbReference type="Pfam" id="PF02498">
    <property type="entry name" value="Bro-N"/>
    <property type="match status" value="1"/>
</dbReference>
<dbReference type="PATRIC" id="fig|1303.87.peg.1656"/>
<proteinExistence type="predicted"/>
<dbReference type="Pfam" id="PF10552">
    <property type="entry name" value="ORF6C"/>
    <property type="match status" value="1"/>
</dbReference>
<dbReference type="PANTHER" id="PTHR36180">
    <property type="entry name" value="DNA-BINDING PROTEIN-RELATED-RELATED"/>
    <property type="match status" value="1"/>
</dbReference>
<gene>
    <name evidence="2" type="ORF">SORDD17_01376</name>
</gene>